<name>A0A1Y1XHS0_9FUNG</name>
<keyword evidence="9" id="KW-1185">Reference proteome</keyword>
<keyword evidence="5" id="KW-0067">ATP-binding</keyword>
<dbReference type="SMART" id="SM00487">
    <property type="entry name" value="DEXDc"/>
    <property type="match status" value="1"/>
</dbReference>
<reference evidence="8 9" key="1">
    <citation type="submission" date="2016-07" db="EMBL/GenBank/DDBJ databases">
        <title>Pervasive Adenine N6-methylation of Active Genes in Fungi.</title>
        <authorList>
            <consortium name="DOE Joint Genome Institute"/>
            <person name="Mondo S.J."/>
            <person name="Dannebaum R.O."/>
            <person name="Kuo R.C."/>
            <person name="Labutti K."/>
            <person name="Haridas S."/>
            <person name="Kuo A."/>
            <person name="Salamov A."/>
            <person name="Ahrendt S.R."/>
            <person name="Lipzen A."/>
            <person name="Sullivan W."/>
            <person name="Andreopoulos W.B."/>
            <person name="Clum A."/>
            <person name="Lindquist E."/>
            <person name="Daum C."/>
            <person name="Ramamoorthy G.K."/>
            <person name="Gryganskyi A."/>
            <person name="Culley D."/>
            <person name="Magnuson J.K."/>
            <person name="James T.Y."/>
            <person name="O'Malley M.A."/>
            <person name="Stajich J.E."/>
            <person name="Spatafora J.W."/>
            <person name="Visel A."/>
            <person name="Grigoriev I.V."/>
        </authorList>
    </citation>
    <scope>NUCLEOTIDE SEQUENCE [LARGE SCALE GENOMIC DNA]</scope>
    <source>
        <strain evidence="8 9">CBS 931.73</strain>
    </source>
</reference>
<dbReference type="InterPro" id="IPR011545">
    <property type="entry name" value="DEAD/DEAH_box_helicase_dom"/>
</dbReference>
<feature type="domain" description="Helicase C-terminal" evidence="7">
    <location>
        <begin position="276"/>
        <end position="419"/>
    </location>
</feature>
<evidence type="ECO:0000256" key="4">
    <source>
        <dbReference type="ARBA" id="ARBA00022806"/>
    </source>
</evidence>
<accession>A0A1Y1XHS0</accession>
<dbReference type="InParanoid" id="A0A1Y1XHS0"/>
<dbReference type="AlphaFoldDB" id="A0A1Y1XHS0"/>
<feature type="domain" description="Helicase ATP-binding" evidence="6">
    <location>
        <begin position="4"/>
        <end position="246"/>
    </location>
</feature>
<dbReference type="InterPro" id="IPR027417">
    <property type="entry name" value="P-loop_NTPase"/>
</dbReference>
<protein>
    <recommendedName>
        <fullName evidence="1">RNA helicase</fullName>
        <ecNumber evidence="1">3.6.4.13</ecNumber>
    </recommendedName>
</protein>
<dbReference type="EMBL" id="MCFE01000592">
    <property type="protein sequence ID" value="ORX85300.1"/>
    <property type="molecule type" value="Genomic_DNA"/>
</dbReference>
<dbReference type="PANTHER" id="PTHR47958">
    <property type="entry name" value="ATP-DEPENDENT RNA HELICASE DBP3"/>
    <property type="match status" value="1"/>
</dbReference>
<dbReference type="PROSITE" id="PS51192">
    <property type="entry name" value="HELICASE_ATP_BIND_1"/>
    <property type="match status" value="1"/>
</dbReference>
<dbReference type="InterPro" id="IPR001650">
    <property type="entry name" value="Helicase_C-like"/>
</dbReference>
<comment type="caution">
    <text evidence="8">The sequence shown here is derived from an EMBL/GenBank/DDBJ whole genome shotgun (WGS) entry which is preliminary data.</text>
</comment>
<dbReference type="OrthoDB" id="196131at2759"/>
<keyword evidence="3" id="KW-0378">Hydrolase</keyword>
<evidence type="ECO:0000256" key="1">
    <source>
        <dbReference type="ARBA" id="ARBA00012552"/>
    </source>
</evidence>
<evidence type="ECO:0000256" key="5">
    <source>
        <dbReference type="ARBA" id="ARBA00022840"/>
    </source>
</evidence>
<dbReference type="InterPro" id="IPR014001">
    <property type="entry name" value="Helicase_ATP-bd"/>
</dbReference>
<proteinExistence type="predicted"/>
<evidence type="ECO:0000313" key="9">
    <source>
        <dbReference type="Proteomes" id="UP000193498"/>
    </source>
</evidence>
<keyword evidence="2" id="KW-0547">Nucleotide-binding</keyword>
<dbReference type="Gene3D" id="3.40.50.300">
    <property type="entry name" value="P-loop containing nucleotide triphosphate hydrolases"/>
    <property type="match status" value="3"/>
</dbReference>
<dbReference type="STRING" id="1314790.A0A1Y1XHS0"/>
<evidence type="ECO:0000259" key="7">
    <source>
        <dbReference type="PROSITE" id="PS51194"/>
    </source>
</evidence>
<dbReference type="SUPFAM" id="SSF52540">
    <property type="entry name" value="P-loop containing nucleoside triphosphate hydrolases"/>
    <property type="match status" value="1"/>
</dbReference>
<evidence type="ECO:0000313" key="8">
    <source>
        <dbReference type="EMBL" id="ORX85300.1"/>
    </source>
</evidence>
<gene>
    <name evidence="8" type="ORF">K493DRAFT_291623</name>
</gene>
<organism evidence="8 9">
    <name type="scientific">Basidiobolus meristosporus CBS 931.73</name>
    <dbReference type="NCBI Taxonomy" id="1314790"/>
    <lineage>
        <taxon>Eukaryota</taxon>
        <taxon>Fungi</taxon>
        <taxon>Fungi incertae sedis</taxon>
        <taxon>Zoopagomycota</taxon>
        <taxon>Entomophthoromycotina</taxon>
        <taxon>Basidiobolomycetes</taxon>
        <taxon>Basidiobolales</taxon>
        <taxon>Basidiobolaceae</taxon>
        <taxon>Basidiobolus</taxon>
    </lineage>
</organism>
<evidence type="ECO:0000259" key="6">
    <source>
        <dbReference type="PROSITE" id="PS51192"/>
    </source>
</evidence>
<dbReference type="PROSITE" id="PS51194">
    <property type="entry name" value="HELICASE_CTER"/>
    <property type="match status" value="1"/>
</dbReference>
<dbReference type="SMART" id="SM00490">
    <property type="entry name" value="HELICc"/>
    <property type="match status" value="1"/>
</dbReference>
<evidence type="ECO:0000256" key="3">
    <source>
        <dbReference type="ARBA" id="ARBA00022801"/>
    </source>
</evidence>
<dbReference type="GO" id="GO:0003724">
    <property type="term" value="F:RNA helicase activity"/>
    <property type="evidence" value="ECO:0007669"/>
    <property type="project" value="UniProtKB-EC"/>
</dbReference>
<sequence>MQAIPCIMSGRDVIGLAETGSGKTLAFILPMLTYLQHVPTAQPGEGPRVLIVVPTRELADQIYEEIQYFNESSYYDFTQQSSYSNNHYPSTTIQPGVVYNTNGGNPPGHTYANSFEYQQNSAYQGYRNFNHSGHQQVFKVLGATGGFSIMSQILPLRQHGVDILVGTPGRLIDLISRGELQLDRLSYLVMDEVDRMLSLNLEEQLRWIFTQADQTLRPRQTLLWSATLPHNLERLARSGVLNPITIEIGAREAAPMVIEQKVHFCHYFQKKVRAERYAQSLVPMAKISLLIFCNSSYAVDKLVQLLRSEQFHAAGIHGEKDQSYRFRVMKAMKESQLDILVATDVASRGIDIPDVTHVINWELPDDIDTYTHRIGRTGRAGKLGKASSLLTLDCKIAHDLKKSLEKSKQAYPHELEDTRDFGKKIIRTELGDRVARY</sequence>
<dbReference type="Pfam" id="PF00271">
    <property type="entry name" value="Helicase_C"/>
    <property type="match status" value="1"/>
</dbReference>
<keyword evidence="4" id="KW-0347">Helicase</keyword>
<dbReference type="GO" id="GO:0003676">
    <property type="term" value="F:nucleic acid binding"/>
    <property type="evidence" value="ECO:0007669"/>
    <property type="project" value="InterPro"/>
</dbReference>
<dbReference type="Proteomes" id="UP000193498">
    <property type="component" value="Unassembled WGS sequence"/>
</dbReference>
<dbReference type="EC" id="3.6.4.13" evidence="1"/>
<dbReference type="Pfam" id="PF00270">
    <property type="entry name" value="DEAD"/>
    <property type="match status" value="2"/>
</dbReference>
<dbReference type="CDD" id="cd00268">
    <property type="entry name" value="DEADc"/>
    <property type="match status" value="1"/>
</dbReference>
<dbReference type="GO" id="GO:0016787">
    <property type="term" value="F:hydrolase activity"/>
    <property type="evidence" value="ECO:0007669"/>
    <property type="project" value="UniProtKB-KW"/>
</dbReference>
<dbReference type="InterPro" id="IPR044742">
    <property type="entry name" value="DEAD/DEAH_RhlB"/>
</dbReference>
<dbReference type="GO" id="GO:0005524">
    <property type="term" value="F:ATP binding"/>
    <property type="evidence" value="ECO:0007669"/>
    <property type="project" value="UniProtKB-KW"/>
</dbReference>
<dbReference type="CDD" id="cd18787">
    <property type="entry name" value="SF2_C_DEAD"/>
    <property type="match status" value="1"/>
</dbReference>
<evidence type="ECO:0000256" key="2">
    <source>
        <dbReference type="ARBA" id="ARBA00022741"/>
    </source>
</evidence>